<gene>
    <name evidence="1" type="ORF">V6N12_052322</name>
</gene>
<accession>A0ABR2GIN6</accession>
<name>A0ABR2GIN6_9ROSI</name>
<dbReference type="Proteomes" id="UP001472677">
    <property type="component" value="Unassembled WGS sequence"/>
</dbReference>
<sequence>MLHVVYRVGNLEKTINSADYGVDKYDIRIGFGHFGIAVDDPTMTDRRKDVQHFSICVDSVEEQLFTNLDTCRASTLRLPLAWTPMAGNQSFLITLSDQISLLIESREKFIAVLLFRCCLLPSFFGFGPKKLIFTAN</sequence>
<keyword evidence="2" id="KW-1185">Reference proteome</keyword>
<evidence type="ECO:0000313" key="1">
    <source>
        <dbReference type="EMBL" id="KAK8602516.1"/>
    </source>
</evidence>
<protein>
    <submittedName>
        <fullName evidence="1">Uncharacterized protein</fullName>
    </submittedName>
</protein>
<reference evidence="1 2" key="1">
    <citation type="journal article" date="2024" name="G3 (Bethesda)">
        <title>Genome assembly of Hibiscus sabdariffa L. provides insights into metabolisms of medicinal natural products.</title>
        <authorList>
            <person name="Kim T."/>
        </authorList>
    </citation>
    <scope>NUCLEOTIDE SEQUENCE [LARGE SCALE GENOMIC DNA]</scope>
    <source>
        <strain evidence="1">TK-2024</strain>
        <tissue evidence="1">Old leaves</tissue>
    </source>
</reference>
<dbReference type="EMBL" id="JBBPBM010000001">
    <property type="protein sequence ID" value="KAK8602516.1"/>
    <property type="molecule type" value="Genomic_DNA"/>
</dbReference>
<proteinExistence type="predicted"/>
<organism evidence="1 2">
    <name type="scientific">Hibiscus sabdariffa</name>
    <name type="common">roselle</name>
    <dbReference type="NCBI Taxonomy" id="183260"/>
    <lineage>
        <taxon>Eukaryota</taxon>
        <taxon>Viridiplantae</taxon>
        <taxon>Streptophyta</taxon>
        <taxon>Embryophyta</taxon>
        <taxon>Tracheophyta</taxon>
        <taxon>Spermatophyta</taxon>
        <taxon>Magnoliopsida</taxon>
        <taxon>eudicotyledons</taxon>
        <taxon>Gunneridae</taxon>
        <taxon>Pentapetalae</taxon>
        <taxon>rosids</taxon>
        <taxon>malvids</taxon>
        <taxon>Malvales</taxon>
        <taxon>Malvaceae</taxon>
        <taxon>Malvoideae</taxon>
        <taxon>Hibiscus</taxon>
    </lineage>
</organism>
<comment type="caution">
    <text evidence="1">The sequence shown here is derived from an EMBL/GenBank/DDBJ whole genome shotgun (WGS) entry which is preliminary data.</text>
</comment>
<evidence type="ECO:0000313" key="2">
    <source>
        <dbReference type="Proteomes" id="UP001472677"/>
    </source>
</evidence>